<dbReference type="InterPro" id="IPR000700">
    <property type="entry name" value="PAS-assoc_C"/>
</dbReference>
<dbReference type="PROSITE" id="PS50113">
    <property type="entry name" value="PAC"/>
    <property type="match status" value="1"/>
</dbReference>
<evidence type="ECO:0000313" key="4">
    <source>
        <dbReference type="EMBL" id="UZE96909.1"/>
    </source>
</evidence>
<reference evidence="4" key="1">
    <citation type="submission" date="2022-06" db="EMBL/GenBank/DDBJ databases">
        <title>Alkalimarinus sp. nov., isolated from gut of a Alitta virens.</title>
        <authorList>
            <person name="Yang A.I."/>
            <person name="Shin N.-R."/>
        </authorList>
    </citation>
    <scope>NUCLEOTIDE SEQUENCE</scope>
    <source>
        <strain evidence="4">A2M4</strain>
    </source>
</reference>
<dbReference type="Gene3D" id="3.30.70.270">
    <property type="match status" value="1"/>
</dbReference>
<dbReference type="InterPro" id="IPR043128">
    <property type="entry name" value="Rev_trsase/Diguanyl_cyclase"/>
</dbReference>
<proteinExistence type="predicted"/>
<dbReference type="PANTHER" id="PTHR44757">
    <property type="entry name" value="DIGUANYLATE CYCLASE DGCP"/>
    <property type="match status" value="1"/>
</dbReference>
<dbReference type="CDD" id="cd00130">
    <property type="entry name" value="PAS"/>
    <property type="match status" value="1"/>
</dbReference>
<dbReference type="InterPro" id="IPR035965">
    <property type="entry name" value="PAS-like_dom_sf"/>
</dbReference>
<dbReference type="InterPro" id="IPR001633">
    <property type="entry name" value="EAL_dom"/>
</dbReference>
<dbReference type="Pfam" id="PF13426">
    <property type="entry name" value="PAS_9"/>
    <property type="match status" value="1"/>
</dbReference>
<dbReference type="CDD" id="cd01949">
    <property type="entry name" value="GGDEF"/>
    <property type="match status" value="1"/>
</dbReference>
<dbReference type="RefSeq" id="WP_265048393.1">
    <property type="nucleotide sequence ID" value="NZ_CP100390.1"/>
</dbReference>
<dbReference type="SUPFAM" id="SSF55785">
    <property type="entry name" value="PYP-like sensor domain (PAS domain)"/>
    <property type="match status" value="1"/>
</dbReference>
<dbReference type="InterPro" id="IPR000014">
    <property type="entry name" value="PAS"/>
</dbReference>
<feature type="domain" description="GGDEF" evidence="3">
    <location>
        <begin position="323"/>
        <end position="456"/>
    </location>
</feature>
<evidence type="ECO:0000313" key="5">
    <source>
        <dbReference type="Proteomes" id="UP001163739"/>
    </source>
</evidence>
<dbReference type="PROSITE" id="PS50887">
    <property type="entry name" value="GGDEF"/>
    <property type="match status" value="1"/>
</dbReference>
<dbReference type="CDD" id="cd01948">
    <property type="entry name" value="EAL"/>
    <property type="match status" value="1"/>
</dbReference>
<protein>
    <submittedName>
        <fullName evidence="4">EAL domain-containing protein</fullName>
    </submittedName>
</protein>
<dbReference type="SMART" id="SM00086">
    <property type="entry name" value="PAC"/>
    <property type="match status" value="1"/>
</dbReference>
<dbReference type="Pfam" id="PF00563">
    <property type="entry name" value="EAL"/>
    <property type="match status" value="1"/>
</dbReference>
<evidence type="ECO:0000259" key="1">
    <source>
        <dbReference type="PROSITE" id="PS50113"/>
    </source>
</evidence>
<name>A0ABY6N4H0_9ALTE</name>
<dbReference type="NCBIfam" id="TIGR00229">
    <property type="entry name" value="sensory_box"/>
    <property type="match status" value="1"/>
</dbReference>
<keyword evidence="5" id="KW-1185">Reference proteome</keyword>
<dbReference type="InterPro" id="IPR001610">
    <property type="entry name" value="PAC"/>
</dbReference>
<dbReference type="SUPFAM" id="SSF55073">
    <property type="entry name" value="Nucleotide cyclase"/>
    <property type="match status" value="1"/>
</dbReference>
<dbReference type="EMBL" id="CP100390">
    <property type="protein sequence ID" value="UZE96909.1"/>
    <property type="molecule type" value="Genomic_DNA"/>
</dbReference>
<dbReference type="PROSITE" id="PS50883">
    <property type="entry name" value="EAL"/>
    <property type="match status" value="1"/>
</dbReference>
<accession>A0ABY6N4H0</accession>
<dbReference type="Gene3D" id="3.30.450.20">
    <property type="entry name" value="PAS domain"/>
    <property type="match status" value="1"/>
</dbReference>
<dbReference type="PANTHER" id="PTHR44757:SF2">
    <property type="entry name" value="BIOFILM ARCHITECTURE MAINTENANCE PROTEIN MBAA"/>
    <property type="match status" value="1"/>
</dbReference>
<dbReference type="Pfam" id="PF00990">
    <property type="entry name" value="GGDEF"/>
    <property type="match status" value="1"/>
</dbReference>
<dbReference type="InterPro" id="IPR052155">
    <property type="entry name" value="Biofilm_reg_signaling"/>
</dbReference>
<dbReference type="SMART" id="SM00267">
    <property type="entry name" value="GGDEF"/>
    <property type="match status" value="1"/>
</dbReference>
<evidence type="ECO:0000259" key="2">
    <source>
        <dbReference type="PROSITE" id="PS50883"/>
    </source>
</evidence>
<organism evidence="4 5">
    <name type="scientific">Alkalimarinus alittae</name>
    <dbReference type="NCBI Taxonomy" id="2961619"/>
    <lineage>
        <taxon>Bacteria</taxon>
        <taxon>Pseudomonadati</taxon>
        <taxon>Pseudomonadota</taxon>
        <taxon>Gammaproteobacteria</taxon>
        <taxon>Alteromonadales</taxon>
        <taxon>Alteromonadaceae</taxon>
        <taxon>Alkalimarinus</taxon>
    </lineage>
</organism>
<feature type="domain" description="PAC" evidence="1">
    <location>
        <begin position="239"/>
        <end position="291"/>
    </location>
</feature>
<dbReference type="SMART" id="SM00052">
    <property type="entry name" value="EAL"/>
    <property type="match status" value="1"/>
</dbReference>
<sequence>MSILEGVIEEMGVVVLLRESDAAFKLVNTQCTWFKALLGSLSYPLSEDSALIESESLCYAFPFIENFLVDAALAWEDLGAKTARSGIWTETDTSGFEYRLEAKACSVNGAPILLIENHTSSFTEHHDVYQKARDIALLNEKLVSELNQRQRELQSDIERHILQDASIKGVADSVKEHTSAVMICQPDGQIEMINKALIDIYQVDNEVDLKRISLLDQWVSEAEKQYPELKRVIENGSYWEGEFESKSGSGADRWVRLTIGPIKEADGQITHYVCVANDITEFRNTGAIVDGDGGYDFTTHLPNRRHFWRHIYNVAEMGLTDGLGIGLMYIDLDYFKRVNDDLGHQAGDFLLSAIASRISRGVKHHDFVAHLGGDEFVVLVRYIEELDQLSIIADRLLVSIHELLFVNGQSISMTASIGITTSFESNFDPTLLVRQADLAMYAAKELGKGQARFYDPAMECEIPHKLQRERELVDAIEREEFVLHLQPQISISGDDCLRVEALIRWKHPTLGLLPPADFIIIAEDSGLIIPIGTWVLRRACRFAAQLLNDGKKINIAVNISTKQLRHPDFYKTLTDILTEESFPPHLLELEITESCFLEDLDAVILLIQKIRKLGVTIALDDFGTGFSSLNYLRKLPVDYLKIDRSFIQGLEIDRESQAITSSVISLASELNIHVIAEGVETTAQFDFLRCRKVEYVQGFLFYRPLPMNILLNSFGQIKVFNDQNKLN</sequence>
<evidence type="ECO:0000259" key="3">
    <source>
        <dbReference type="PROSITE" id="PS50887"/>
    </source>
</evidence>
<feature type="domain" description="EAL" evidence="2">
    <location>
        <begin position="465"/>
        <end position="718"/>
    </location>
</feature>
<dbReference type="Proteomes" id="UP001163739">
    <property type="component" value="Chromosome"/>
</dbReference>
<dbReference type="InterPro" id="IPR000160">
    <property type="entry name" value="GGDEF_dom"/>
</dbReference>
<dbReference type="Gene3D" id="3.20.20.450">
    <property type="entry name" value="EAL domain"/>
    <property type="match status" value="1"/>
</dbReference>
<dbReference type="InterPro" id="IPR035919">
    <property type="entry name" value="EAL_sf"/>
</dbReference>
<gene>
    <name evidence="4" type="ORF">NKI27_03925</name>
</gene>
<dbReference type="InterPro" id="IPR029787">
    <property type="entry name" value="Nucleotide_cyclase"/>
</dbReference>
<dbReference type="NCBIfam" id="TIGR00254">
    <property type="entry name" value="GGDEF"/>
    <property type="match status" value="1"/>
</dbReference>
<dbReference type="SUPFAM" id="SSF141868">
    <property type="entry name" value="EAL domain-like"/>
    <property type="match status" value="1"/>
</dbReference>